<evidence type="ECO:0000313" key="2">
    <source>
        <dbReference type="Proteomes" id="UP001254257"/>
    </source>
</evidence>
<comment type="caution">
    <text evidence="1">The sequence shown here is derived from an EMBL/GenBank/DDBJ whole genome shotgun (WGS) entry which is preliminary data.</text>
</comment>
<gene>
    <name evidence="1" type="ORF">RKE40_19330</name>
</gene>
<organism evidence="1 2">
    <name type="scientific">Bosea rubneri</name>
    <dbReference type="NCBI Taxonomy" id="3075434"/>
    <lineage>
        <taxon>Bacteria</taxon>
        <taxon>Pseudomonadati</taxon>
        <taxon>Pseudomonadota</taxon>
        <taxon>Alphaproteobacteria</taxon>
        <taxon>Hyphomicrobiales</taxon>
        <taxon>Boseaceae</taxon>
        <taxon>Bosea</taxon>
    </lineage>
</organism>
<evidence type="ECO:0000313" key="1">
    <source>
        <dbReference type="EMBL" id="MDU0342054.1"/>
    </source>
</evidence>
<proteinExistence type="predicted"/>
<dbReference type="RefSeq" id="WP_316019851.1">
    <property type="nucleotide sequence ID" value="NZ_JAWDID010000033.1"/>
</dbReference>
<keyword evidence="2" id="KW-1185">Reference proteome</keyword>
<dbReference type="EMBL" id="JAWDID010000033">
    <property type="protein sequence ID" value="MDU0342054.1"/>
    <property type="molecule type" value="Genomic_DNA"/>
</dbReference>
<accession>A0ABU3SB77</accession>
<protein>
    <submittedName>
        <fullName evidence="1">Uncharacterized protein</fullName>
    </submittedName>
</protein>
<sequence>MFNGGNRRGIDATDLEKINIVLSTMYLCIDFAMWYIGTRGGSAFAADCKEEMLKSLKSGDINMALMEDAATFDYVVAKIEALHRL</sequence>
<reference evidence="1 2" key="1">
    <citation type="submission" date="2023-09" db="EMBL/GenBank/DDBJ databases">
        <title>Whole genome shotgun sequencing (WGS) of Bosea sp. ZW T0_25, isolated from stored onions (Allium cepa).</title>
        <authorList>
            <person name="Stoll D.A."/>
            <person name="Huch M."/>
        </authorList>
    </citation>
    <scope>NUCLEOTIDE SEQUENCE [LARGE SCALE GENOMIC DNA]</scope>
    <source>
        <strain evidence="1 2">ZW T0_25</strain>
    </source>
</reference>
<name>A0ABU3SB77_9HYPH</name>
<dbReference type="Proteomes" id="UP001254257">
    <property type="component" value="Unassembled WGS sequence"/>
</dbReference>